<feature type="transmembrane region" description="Helical" evidence="1">
    <location>
        <begin position="76"/>
        <end position="97"/>
    </location>
</feature>
<gene>
    <name evidence="2" type="ORF">GCM10011335_45220</name>
</gene>
<keyword evidence="1" id="KW-0472">Membrane</keyword>
<dbReference type="Pfam" id="PF05940">
    <property type="entry name" value="NnrS"/>
    <property type="match status" value="1"/>
</dbReference>
<evidence type="ECO:0000256" key="1">
    <source>
        <dbReference type="SAM" id="Phobius"/>
    </source>
</evidence>
<feature type="transmembrane region" description="Helical" evidence="1">
    <location>
        <begin position="164"/>
        <end position="184"/>
    </location>
</feature>
<evidence type="ECO:0000313" key="2">
    <source>
        <dbReference type="EMBL" id="GGD37363.1"/>
    </source>
</evidence>
<feature type="transmembrane region" description="Helical" evidence="1">
    <location>
        <begin position="347"/>
        <end position="371"/>
    </location>
</feature>
<dbReference type="EMBL" id="BMJJ01000014">
    <property type="protein sequence ID" value="GGD37363.1"/>
    <property type="molecule type" value="Genomic_DNA"/>
</dbReference>
<organism evidence="2 3">
    <name type="scientific">Aureimonas glaciei</name>
    <dbReference type="NCBI Taxonomy" id="1776957"/>
    <lineage>
        <taxon>Bacteria</taxon>
        <taxon>Pseudomonadati</taxon>
        <taxon>Pseudomonadota</taxon>
        <taxon>Alphaproteobacteria</taxon>
        <taxon>Hyphomicrobiales</taxon>
        <taxon>Aurantimonadaceae</taxon>
        <taxon>Aureimonas</taxon>
    </lineage>
</organism>
<dbReference type="RefSeq" id="WP_188854726.1">
    <property type="nucleotide sequence ID" value="NZ_BMJJ01000014.1"/>
</dbReference>
<protein>
    <submittedName>
        <fullName evidence="2">Short-chain dehydrogenase</fullName>
    </submittedName>
</protein>
<feature type="transmembrane region" description="Helical" evidence="1">
    <location>
        <begin position="196"/>
        <end position="214"/>
    </location>
</feature>
<feature type="transmembrane region" description="Helical" evidence="1">
    <location>
        <begin position="41"/>
        <end position="64"/>
    </location>
</feature>
<feature type="transmembrane region" description="Helical" evidence="1">
    <location>
        <begin position="377"/>
        <end position="398"/>
    </location>
</feature>
<dbReference type="Proteomes" id="UP000613160">
    <property type="component" value="Unassembled WGS sequence"/>
</dbReference>
<dbReference type="InterPro" id="IPR010266">
    <property type="entry name" value="NnrS"/>
</dbReference>
<comment type="caution">
    <text evidence="2">The sequence shown here is derived from an EMBL/GenBank/DDBJ whole genome shotgun (WGS) entry which is preliminary data.</text>
</comment>
<proteinExistence type="predicted"/>
<dbReference type="AlphaFoldDB" id="A0A917DG17"/>
<feature type="transmembrane region" description="Helical" evidence="1">
    <location>
        <begin position="317"/>
        <end position="335"/>
    </location>
</feature>
<name>A0A917DG17_9HYPH</name>
<reference evidence="2" key="2">
    <citation type="submission" date="2020-09" db="EMBL/GenBank/DDBJ databases">
        <authorList>
            <person name="Sun Q."/>
            <person name="Zhou Y."/>
        </authorList>
    </citation>
    <scope>NUCLEOTIDE SEQUENCE</scope>
    <source>
        <strain evidence="2">CGMCC 1.15493</strain>
    </source>
</reference>
<accession>A0A917DG17</accession>
<feature type="transmembrane region" description="Helical" evidence="1">
    <location>
        <begin position="288"/>
        <end position="311"/>
    </location>
</feature>
<keyword evidence="1" id="KW-1133">Transmembrane helix</keyword>
<keyword evidence="3" id="KW-1185">Reference proteome</keyword>
<feature type="transmembrane region" description="Helical" evidence="1">
    <location>
        <begin position="130"/>
        <end position="152"/>
    </location>
</feature>
<reference evidence="2" key="1">
    <citation type="journal article" date="2014" name="Int. J. Syst. Evol. Microbiol.">
        <title>Complete genome sequence of Corynebacterium casei LMG S-19264T (=DSM 44701T), isolated from a smear-ripened cheese.</title>
        <authorList>
            <consortium name="US DOE Joint Genome Institute (JGI-PGF)"/>
            <person name="Walter F."/>
            <person name="Albersmeier A."/>
            <person name="Kalinowski J."/>
            <person name="Ruckert C."/>
        </authorList>
    </citation>
    <scope>NUCLEOTIDE SEQUENCE</scope>
    <source>
        <strain evidence="2">CGMCC 1.15493</strain>
    </source>
</reference>
<feature type="transmembrane region" description="Helical" evidence="1">
    <location>
        <begin position="104"/>
        <end position="124"/>
    </location>
</feature>
<keyword evidence="1" id="KW-0812">Transmembrane</keyword>
<sequence length="418" mass="44895">MQNEPRITQLPESPPRRISRAIPRGLAITGPILFSYGFRPFFLAGGSWAVIAMLLWIAALAFGWPIGGDYGAAAWHAHEMLFGFTPAVLAGFLLTAVPNWTGRLPVSGPPLMVLVAIWAIGRLAMLSPALIGVTAAAVVDALFLPSLLFICAREVVAGRKWSDLKVITGLAALSLANILFHHAVIGQDHSGAFNRLGISAYVMLITIIGGRIIPSFTRNWMKKFGHKTFPVPHNRFDEIAIAAGLVALGAWVVRPEHPATAVLATTAGLLHAIRLYRWRGWRTWPEKLLLILHLAYAFVALGLFGIALGTLGVIDEFSVLHLLSVGAVASMMIAVMSRVSRGHTGRVLTASLMTAASYAAILLAAVLRLLANVLPDFYGPLIVAAGLSWILAFSLFCWECGPMLVNVRRVAHGDGASS</sequence>
<evidence type="ECO:0000313" key="3">
    <source>
        <dbReference type="Proteomes" id="UP000613160"/>
    </source>
</evidence>